<organism evidence="2 3">
    <name type="scientific">Cymbomonas tetramitiformis</name>
    <dbReference type="NCBI Taxonomy" id="36881"/>
    <lineage>
        <taxon>Eukaryota</taxon>
        <taxon>Viridiplantae</taxon>
        <taxon>Chlorophyta</taxon>
        <taxon>Pyramimonadophyceae</taxon>
        <taxon>Pyramimonadales</taxon>
        <taxon>Pyramimonadaceae</taxon>
        <taxon>Cymbomonas</taxon>
    </lineage>
</organism>
<feature type="region of interest" description="Disordered" evidence="1">
    <location>
        <begin position="99"/>
        <end position="135"/>
    </location>
</feature>
<name>A0AAE0LKF2_9CHLO</name>
<evidence type="ECO:0000256" key="1">
    <source>
        <dbReference type="SAM" id="MobiDB-lite"/>
    </source>
</evidence>
<gene>
    <name evidence="2" type="ORF">CYMTET_4067</name>
</gene>
<keyword evidence="3" id="KW-1185">Reference proteome</keyword>
<evidence type="ECO:0000313" key="3">
    <source>
        <dbReference type="Proteomes" id="UP001190700"/>
    </source>
</evidence>
<proteinExistence type="predicted"/>
<reference evidence="2 3" key="1">
    <citation type="journal article" date="2015" name="Genome Biol. Evol.">
        <title>Comparative Genomics of a Bacterivorous Green Alga Reveals Evolutionary Causalities and Consequences of Phago-Mixotrophic Mode of Nutrition.</title>
        <authorList>
            <person name="Burns J.A."/>
            <person name="Paasch A."/>
            <person name="Narechania A."/>
            <person name="Kim E."/>
        </authorList>
    </citation>
    <scope>NUCLEOTIDE SEQUENCE [LARGE SCALE GENOMIC DNA]</scope>
    <source>
        <strain evidence="2 3">PLY_AMNH</strain>
    </source>
</reference>
<accession>A0AAE0LKF2</accession>
<comment type="caution">
    <text evidence="2">The sequence shown here is derived from an EMBL/GenBank/DDBJ whole genome shotgun (WGS) entry which is preliminary data.</text>
</comment>
<evidence type="ECO:0000313" key="2">
    <source>
        <dbReference type="EMBL" id="KAK3288468.1"/>
    </source>
</evidence>
<sequence>MRECWDTLEGGLSSRSTQLIAWPSDGGDGRGALLVGTLVEVYWQVDGLGGGGSGHGEGVEGPHIASVGTVGGGGGAFGGGGCCSREWFWGRDMLMVMGGGSGGQGDQRAEGQAQGQHGVGGLMGDPQGLGEAERA</sequence>
<dbReference type="EMBL" id="LGRX02000468">
    <property type="protein sequence ID" value="KAK3288468.1"/>
    <property type="molecule type" value="Genomic_DNA"/>
</dbReference>
<dbReference type="AlphaFoldDB" id="A0AAE0LKF2"/>
<protein>
    <submittedName>
        <fullName evidence="2">Uncharacterized protein</fullName>
    </submittedName>
</protein>
<dbReference type="Proteomes" id="UP001190700">
    <property type="component" value="Unassembled WGS sequence"/>
</dbReference>